<dbReference type="Proteomes" id="UP000054567">
    <property type="component" value="Unassembled WGS sequence"/>
</dbReference>
<evidence type="ECO:0000256" key="2">
    <source>
        <dbReference type="ARBA" id="ARBA00023015"/>
    </source>
</evidence>
<keyword evidence="5" id="KW-0539">Nucleus</keyword>
<reference evidence="8 9" key="1">
    <citation type="submission" date="2007-06" db="EMBL/GenBank/DDBJ databases">
        <title>The Genome Sequence of Coccidioides posadasii RMSCC_3488.</title>
        <authorList>
            <consortium name="Coccidioides Genome Resources Consortium"/>
            <consortium name="The Broad Institute Genome Sequencing Platform"/>
            <person name="Henn M.R."/>
            <person name="Sykes S."/>
            <person name="Young S."/>
            <person name="Jaffe D."/>
            <person name="Berlin A."/>
            <person name="Alvarez P."/>
            <person name="Butler J."/>
            <person name="Gnerre S."/>
            <person name="Grabherr M."/>
            <person name="Mauceli E."/>
            <person name="Brockman W."/>
            <person name="Kodira C."/>
            <person name="Alvarado L."/>
            <person name="Zeng Q."/>
            <person name="Crawford M."/>
            <person name="Antoine C."/>
            <person name="Devon K."/>
            <person name="Galgiani J."/>
            <person name="Orsborn K."/>
            <person name="Lewis M.L."/>
            <person name="Nusbaum C."/>
            <person name="Galagan J."/>
            <person name="Birren B."/>
        </authorList>
    </citation>
    <scope>NUCLEOTIDE SEQUENCE [LARGE SCALE GENOMIC DNA]</scope>
    <source>
        <strain evidence="8 9">RMSCC 3488</strain>
    </source>
</reference>
<dbReference type="PROSITE" id="PS50048">
    <property type="entry name" value="ZN2_CY6_FUNGAL_2"/>
    <property type="match status" value="1"/>
</dbReference>
<organism evidence="8 9">
    <name type="scientific">Coccidioides posadasii RMSCC 3488</name>
    <dbReference type="NCBI Taxonomy" id="454284"/>
    <lineage>
        <taxon>Eukaryota</taxon>
        <taxon>Fungi</taxon>
        <taxon>Dikarya</taxon>
        <taxon>Ascomycota</taxon>
        <taxon>Pezizomycotina</taxon>
        <taxon>Eurotiomycetes</taxon>
        <taxon>Eurotiomycetidae</taxon>
        <taxon>Onygenales</taxon>
        <taxon>Onygenaceae</taxon>
        <taxon>Coccidioides</taxon>
    </lineage>
</organism>
<feature type="domain" description="Zn(2)-C6 fungal-type" evidence="7">
    <location>
        <begin position="19"/>
        <end position="49"/>
    </location>
</feature>
<feature type="compositionally biased region" description="Polar residues" evidence="6">
    <location>
        <begin position="515"/>
        <end position="533"/>
    </location>
</feature>
<name>A0A0J6FGT3_COCPO</name>
<evidence type="ECO:0000313" key="8">
    <source>
        <dbReference type="EMBL" id="KMM72346.1"/>
    </source>
</evidence>
<dbReference type="Pfam" id="PF00172">
    <property type="entry name" value="Zn_clus"/>
    <property type="match status" value="1"/>
</dbReference>
<evidence type="ECO:0000256" key="3">
    <source>
        <dbReference type="ARBA" id="ARBA00023125"/>
    </source>
</evidence>
<dbReference type="OrthoDB" id="187139at2759"/>
<proteinExistence type="predicted"/>
<keyword evidence="3" id="KW-0238">DNA-binding</keyword>
<dbReference type="Gene3D" id="4.10.240.10">
    <property type="entry name" value="Zn(2)-C6 fungal-type DNA-binding domain"/>
    <property type="match status" value="1"/>
</dbReference>
<dbReference type="VEuPathDB" id="FungiDB:CPAG_08643"/>
<keyword evidence="2" id="KW-0805">Transcription regulation</keyword>
<gene>
    <name evidence="8" type="ORF">CPAG_08643</name>
</gene>
<evidence type="ECO:0000256" key="5">
    <source>
        <dbReference type="ARBA" id="ARBA00023242"/>
    </source>
</evidence>
<dbReference type="SUPFAM" id="SSF57701">
    <property type="entry name" value="Zn2/Cys6 DNA-binding domain"/>
    <property type="match status" value="1"/>
</dbReference>
<dbReference type="PANTHER" id="PTHR37534:SF43">
    <property type="entry name" value="FINGER DOMAIN PROTEIN, PUTATIVE (AFU_ORTHOLOGUE AFUA_1G01850)-RELATED"/>
    <property type="match status" value="1"/>
</dbReference>
<dbReference type="InterPro" id="IPR036864">
    <property type="entry name" value="Zn2-C6_fun-type_DNA-bd_sf"/>
</dbReference>
<protein>
    <recommendedName>
        <fullName evidence="7">Zn(2)-C6 fungal-type domain-containing protein</fullName>
    </recommendedName>
</protein>
<reference evidence="9" key="3">
    <citation type="journal article" date="2010" name="Genome Res.">
        <title>Population genomic sequencing of Coccidioides fungi reveals recent hybridization and transposon control.</title>
        <authorList>
            <person name="Neafsey D.E."/>
            <person name="Barker B.M."/>
            <person name="Sharpton T.J."/>
            <person name="Stajich J.E."/>
            <person name="Park D.J."/>
            <person name="Whiston E."/>
            <person name="Hung C.-Y."/>
            <person name="McMahan C."/>
            <person name="White J."/>
            <person name="Sykes S."/>
            <person name="Heiman D."/>
            <person name="Young S."/>
            <person name="Zeng Q."/>
            <person name="Abouelleil A."/>
            <person name="Aftuck L."/>
            <person name="Bessette D."/>
            <person name="Brown A."/>
            <person name="FitzGerald M."/>
            <person name="Lui A."/>
            <person name="Macdonald J.P."/>
            <person name="Priest M."/>
            <person name="Orbach M.J."/>
            <person name="Galgiani J.N."/>
            <person name="Kirkland T.N."/>
            <person name="Cole G.T."/>
            <person name="Birren B.W."/>
            <person name="Henn M.R."/>
            <person name="Taylor J.W."/>
            <person name="Rounsley S.D."/>
        </authorList>
    </citation>
    <scope>NUCLEOTIDE SEQUENCE [LARGE SCALE GENOMIC DNA]</scope>
    <source>
        <strain evidence="9">RMSCC 3488</strain>
    </source>
</reference>
<dbReference type="InterPro" id="IPR001138">
    <property type="entry name" value="Zn2Cys6_DnaBD"/>
</dbReference>
<dbReference type="PANTHER" id="PTHR37534">
    <property type="entry name" value="TRANSCRIPTIONAL ACTIVATOR PROTEIN UGA3"/>
    <property type="match status" value="1"/>
</dbReference>
<sequence length="567" mass="64047">MSRESSGQPPVKRRRSKDGCRPCRIRKKKCDGRKPTCVSCERNVLLCSWFPNTAATDTSKDDAFETGLSLVSHSRKRKLSACSSDDSASSEDHLFPTAWESEWHEHDPLPDFQDVDVLDIATLRQQPTLEPIFRSPISLLLYQHWVERTGDVMSAHRGKLNAFKTELPRLAIAYPDTVLQSLLACSGIHYCNAGRTPDIETSTWTHLGLALRSLKYGLTKLVANPGTDPIPLLATALVLCFVETTRGDVSGVLSQHLRAAHILFNIVLSSPSSLRIDESILEFLKEFYTYVLRITEISNDSQSIVLHGSVRQETPTGDFAWVSGKSYGMLVGCSYELFDMIPQVSALARRKRQRIKENSKQSSSSARSKLQEEPDTDEMAYRILRSRILFWRPPSDARQDFITCGWIYQQAILCYLDVSFANPPITAQTPLPRFIHERFERLKCLLDELPIDAPISHTLCWPLALFGSLARKADHRELILNRLQAMWELLRLGNINTTMNFLKRLWEDDGSDTSANAASSSCDHPTTTKNSSAMVRATKRKRAPKIISDNSDMEALMKKYELMFSFA</sequence>
<dbReference type="GO" id="GO:0005634">
    <property type="term" value="C:nucleus"/>
    <property type="evidence" value="ECO:0007669"/>
    <property type="project" value="UniProtKB-SubCell"/>
</dbReference>
<keyword evidence="4" id="KW-0804">Transcription</keyword>
<dbReference type="AlphaFoldDB" id="A0A0J6FGT3"/>
<dbReference type="CDD" id="cd00067">
    <property type="entry name" value="GAL4"/>
    <property type="match status" value="1"/>
</dbReference>
<dbReference type="GO" id="GO:0000981">
    <property type="term" value="F:DNA-binding transcription factor activity, RNA polymerase II-specific"/>
    <property type="evidence" value="ECO:0007669"/>
    <property type="project" value="InterPro"/>
</dbReference>
<dbReference type="Pfam" id="PF11951">
    <property type="entry name" value="Fungal_trans_2"/>
    <property type="match status" value="1"/>
</dbReference>
<comment type="subcellular location">
    <subcellularLocation>
        <location evidence="1">Nucleus</location>
    </subcellularLocation>
</comment>
<dbReference type="GO" id="GO:0000976">
    <property type="term" value="F:transcription cis-regulatory region binding"/>
    <property type="evidence" value="ECO:0007669"/>
    <property type="project" value="TreeGrafter"/>
</dbReference>
<dbReference type="SMART" id="SM00066">
    <property type="entry name" value="GAL4"/>
    <property type="match status" value="1"/>
</dbReference>
<feature type="region of interest" description="Disordered" evidence="6">
    <location>
        <begin position="354"/>
        <end position="374"/>
    </location>
</feature>
<dbReference type="InterPro" id="IPR021858">
    <property type="entry name" value="Fun_TF"/>
</dbReference>
<evidence type="ECO:0000256" key="1">
    <source>
        <dbReference type="ARBA" id="ARBA00004123"/>
    </source>
</evidence>
<dbReference type="GO" id="GO:0045944">
    <property type="term" value="P:positive regulation of transcription by RNA polymerase II"/>
    <property type="evidence" value="ECO:0007669"/>
    <property type="project" value="TreeGrafter"/>
</dbReference>
<feature type="region of interest" description="Disordered" evidence="6">
    <location>
        <begin position="515"/>
        <end position="540"/>
    </location>
</feature>
<evidence type="ECO:0000256" key="6">
    <source>
        <dbReference type="SAM" id="MobiDB-lite"/>
    </source>
</evidence>
<accession>A0A0J6FGT3</accession>
<evidence type="ECO:0000256" key="4">
    <source>
        <dbReference type="ARBA" id="ARBA00023163"/>
    </source>
</evidence>
<evidence type="ECO:0000259" key="7">
    <source>
        <dbReference type="PROSITE" id="PS50048"/>
    </source>
</evidence>
<dbReference type="EMBL" id="DS268114">
    <property type="protein sequence ID" value="KMM72346.1"/>
    <property type="molecule type" value="Genomic_DNA"/>
</dbReference>
<reference evidence="9" key="2">
    <citation type="journal article" date="2009" name="Genome Res.">
        <title>Comparative genomic analyses of the human fungal pathogens Coccidioides and their relatives.</title>
        <authorList>
            <person name="Sharpton T.J."/>
            <person name="Stajich J.E."/>
            <person name="Rounsley S.D."/>
            <person name="Gardner M.J."/>
            <person name="Wortman J.R."/>
            <person name="Jordar V.S."/>
            <person name="Maiti R."/>
            <person name="Kodira C.D."/>
            <person name="Neafsey D.E."/>
            <person name="Zeng Q."/>
            <person name="Hung C.-Y."/>
            <person name="McMahan C."/>
            <person name="Muszewska A."/>
            <person name="Grynberg M."/>
            <person name="Mandel M.A."/>
            <person name="Kellner E.M."/>
            <person name="Barker B.M."/>
            <person name="Galgiani J.N."/>
            <person name="Orbach M.J."/>
            <person name="Kirkland T.N."/>
            <person name="Cole G.T."/>
            <person name="Henn M.R."/>
            <person name="Birren B.W."/>
            <person name="Taylor J.W."/>
        </authorList>
    </citation>
    <scope>NUCLEOTIDE SEQUENCE [LARGE SCALE GENOMIC DNA]</scope>
    <source>
        <strain evidence="9">RMSCC 3488</strain>
    </source>
</reference>
<evidence type="ECO:0000313" key="9">
    <source>
        <dbReference type="Proteomes" id="UP000054567"/>
    </source>
</evidence>
<dbReference type="PROSITE" id="PS00463">
    <property type="entry name" value="ZN2_CY6_FUNGAL_1"/>
    <property type="match status" value="1"/>
</dbReference>
<dbReference type="GO" id="GO:0008270">
    <property type="term" value="F:zinc ion binding"/>
    <property type="evidence" value="ECO:0007669"/>
    <property type="project" value="InterPro"/>
</dbReference>